<sequence>MIFCNLFKKKRPDLEKRLAEIKAANIIKVLSWPPKDLAMLYEWSRPIRFSYAHLMAETRTTPLDVSRLPFSKEQIRLALQLQVLVYLTHHQNTVTSREDETLHAIATAYERLALFQELPCPPSSPELAAAVSECIEKQYDALLQLPDNPNTWSGHQKTCIFRLAADIAGIDSDAFLSSTMEAEQERLCEEIWGLIDTLLLAKQQKRSA</sequence>
<accession>A0ABM7PIL8</accession>
<evidence type="ECO:0000313" key="1">
    <source>
        <dbReference type="EMBL" id="BCS97416.1"/>
    </source>
</evidence>
<gene>
    <name evidence="1" type="ORF">DSLASN_30480</name>
</gene>
<protein>
    <submittedName>
        <fullName evidence="1">Uncharacterized protein</fullName>
    </submittedName>
</protein>
<keyword evidence="2" id="KW-1185">Reference proteome</keyword>
<dbReference type="EMBL" id="AP024488">
    <property type="protein sequence ID" value="BCS97416.1"/>
    <property type="molecule type" value="Genomic_DNA"/>
</dbReference>
<reference evidence="1 2" key="1">
    <citation type="submission" date="2021-02" db="EMBL/GenBank/DDBJ databases">
        <title>Complete genome of Desulfoluna sp. strain ASN36.</title>
        <authorList>
            <person name="Takahashi A."/>
            <person name="Kojima H."/>
            <person name="Fukui M."/>
        </authorList>
    </citation>
    <scope>NUCLEOTIDE SEQUENCE [LARGE SCALE GENOMIC DNA]</scope>
    <source>
        <strain evidence="1 2">ASN36</strain>
    </source>
</reference>
<name>A0ABM7PIL8_9BACT</name>
<evidence type="ECO:0000313" key="2">
    <source>
        <dbReference type="Proteomes" id="UP001320148"/>
    </source>
</evidence>
<dbReference type="Proteomes" id="UP001320148">
    <property type="component" value="Chromosome"/>
</dbReference>
<proteinExistence type="predicted"/>
<dbReference type="RefSeq" id="WP_236888842.1">
    <property type="nucleotide sequence ID" value="NZ_AP024488.1"/>
</dbReference>
<organism evidence="1 2">
    <name type="scientific">Desulfoluna limicola</name>
    <dbReference type="NCBI Taxonomy" id="2810562"/>
    <lineage>
        <taxon>Bacteria</taxon>
        <taxon>Pseudomonadati</taxon>
        <taxon>Thermodesulfobacteriota</taxon>
        <taxon>Desulfobacteria</taxon>
        <taxon>Desulfobacterales</taxon>
        <taxon>Desulfolunaceae</taxon>
        <taxon>Desulfoluna</taxon>
    </lineage>
</organism>